<accession>A0ACC0UN57</accession>
<dbReference type="EMBL" id="JAGFNK010000008">
    <property type="protein sequence ID" value="KAI9512504.1"/>
    <property type="molecule type" value="Genomic_DNA"/>
</dbReference>
<protein>
    <submittedName>
        <fullName evidence="1">SH3 domain-containing protein</fullName>
    </submittedName>
</protein>
<keyword evidence="2" id="KW-1185">Reference proteome</keyword>
<name>A0ACC0UN57_9AGAM</name>
<reference evidence="1" key="1">
    <citation type="submission" date="2021-03" db="EMBL/GenBank/DDBJ databases">
        <title>Evolutionary priming and transition to the ectomycorrhizal habit in an iconic lineage of mushroom-forming fungi: is preadaptation a requirement?</title>
        <authorList>
            <consortium name="DOE Joint Genome Institute"/>
            <person name="Looney B.P."/>
            <person name="Miyauchi S."/>
            <person name="Morin E."/>
            <person name="Drula E."/>
            <person name="Courty P.E."/>
            <person name="Chicoki N."/>
            <person name="Fauchery L."/>
            <person name="Kohler A."/>
            <person name="Kuo A."/>
            <person name="LaButti K."/>
            <person name="Pangilinan J."/>
            <person name="Lipzen A."/>
            <person name="Riley R."/>
            <person name="Andreopoulos W."/>
            <person name="He G."/>
            <person name="Johnson J."/>
            <person name="Barry K.W."/>
            <person name="Grigoriev I.V."/>
            <person name="Nagy L."/>
            <person name="Hibbett D."/>
            <person name="Henrissat B."/>
            <person name="Matheny P.B."/>
            <person name="Labbe J."/>
            <person name="Martin A.F."/>
        </authorList>
    </citation>
    <scope>NUCLEOTIDE SEQUENCE</scope>
    <source>
        <strain evidence="1">BPL698</strain>
    </source>
</reference>
<proteinExistence type="predicted"/>
<evidence type="ECO:0000313" key="2">
    <source>
        <dbReference type="Proteomes" id="UP001207468"/>
    </source>
</evidence>
<comment type="caution">
    <text evidence="1">The sequence shown here is derived from an EMBL/GenBank/DDBJ whole genome shotgun (WGS) entry which is preliminary data.</text>
</comment>
<organism evidence="1 2">
    <name type="scientific">Russula earlei</name>
    <dbReference type="NCBI Taxonomy" id="71964"/>
    <lineage>
        <taxon>Eukaryota</taxon>
        <taxon>Fungi</taxon>
        <taxon>Dikarya</taxon>
        <taxon>Basidiomycota</taxon>
        <taxon>Agaricomycotina</taxon>
        <taxon>Agaricomycetes</taxon>
        <taxon>Russulales</taxon>
        <taxon>Russulaceae</taxon>
        <taxon>Russula</taxon>
    </lineage>
</organism>
<gene>
    <name evidence="1" type="ORF">F5148DRAFT_848971</name>
</gene>
<dbReference type="Proteomes" id="UP001207468">
    <property type="component" value="Unassembled WGS sequence"/>
</dbReference>
<evidence type="ECO:0000313" key="1">
    <source>
        <dbReference type="EMBL" id="KAI9512504.1"/>
    </source>
</evidence>
<sequence>MCEKPKPRLSRRRCLPFLHQSTKVLTAVAQYEYEAAEDNELSLVEGEHIVDIVQEDADWWSGTSADGTRHGLFPAAYVALVELVAEAGPELDVGGEAPPSLFPESVPPVAAITTEPQPDLAPDESVVAIALYDYDAAEDNELTFREGDRITDIEAISEDWWSGHDQHGNAGLFPATYVEVQQSE</sequence>